<dbReference type="GO" id="GO:0051301">
    <property type="term" value="P:cell division"/>
    <property type="evidence" value="ECO:0007669"/>
    <property type="project" value="UniProtKB-KW"/>
</dbReference>
<comment type="subcellular location">
    <subcellularLocation>
        <location evidence="1 9 10">Cytoplasm</location>
    </subcellularLocation>
</comment>
<dbReference type="InterPro" id="IPR005762">
    <property type="entry name" value="MurD"/>
</dbReference>
<evidence type="ECO:0000313" key="13">
    <source>
        <dbReference type="EMBL" id="TDR88155.1"/>
    </source>
</evidence>
<evidence type="ECO:0000259" key="11">
    <source>
        <dbReference type="Pfam" id="PF02875"/>
    </source>
</evidence>
<comment type="catalytic activity">
    <reaction evidence="9 10">
        <text>UDP-N-acetyl-alpha-D-muramoyl-L-alanine + D-glutamate + ATP = UDP-N-acetyl-alpha-D-muramoyl-L-alanyl-D-glutamate + ADP + phosphate + H(+)</text>
        <dbReference type="Rhea" id="RHEA:16429"/>
        <dbReference type="ChEBI" id="CHEBI:15378"/>
        <dbReference type="ChEBI" id="CHEBI:29986"/>
        <dbReference type="ChEBI" id="CHEBI:30616"/>
        <dbReference type="ChEBI" id="CHEBI:43474"/>
        <dbReference type="ChEBI" id="CHEBI:83898"/>
        <dbReference type="ChEBI" id="CHEBI:83900"/>
        <dbReference type="ChEBI" id="CHEBI:456216"/>
        <dbReference type="EC" id="6.3.2.9"/>
    </reaction>
</comment>
<evidence type="ECO:0000313" key="14">
    <source>
        <dbReference type="Proteomes" id="UP000295122"/>
    </source>
</evidence>
<dbReference type="HAMAP" id="MF_00639">
    <property type="entry name" value="MurD"/>
    <property type="match status" value="1"/>
</dbReference>
<keyword evidence="6 9" id="KW-0547">Nucleotide-binding</keyword>
<evidence type="ECO:0000256" key="3">
    <source>
        <dbReference type="ARBA" id="ARBA00022490"/>
    </source>
</evidence>
<dbReference type="InterPro" id="IPR004101">
    <property type="entry name" value="Mur_ligase_C"/>
</dbReference>
<dbReference type="Pfam" id="PF08245">
    <property type="entry name" value="Mur_ligase_M"/>
    <property type="match status" value="1"/>
</dbReference>
<dbReference type="AlphaFoldDB" id="A0A4R7BU97"/>
<dbReference type="Pfam" id="PF02875">
    <property type="entry name" value="Mur_ligase_C"/>
    <property type="match status" value="1"/>
</dbReference>
<dbReference type="PANTHER" id="PTHR43692">
    <property type="entry name" value="UDP-N-ACETYLMURAMOYLALANINE--D-GLUTAMATE LIGASE"/>
    <property type="match status" value="1"/>
</dbReference>
<dbReference type="GO" id="GO:0009252">
    <property type="term" value="P:peptidoglycan biosynthetic process"/>
    <property type="evidence" value="ECO:0007669"/>
    <property type="project" value="UniProtKB-UniRule"/>
</dbReference>
<dbReference type="SUPFAM" id="SSF51735">
    <property type="entry name" value="NAD(P)-binding Rossmann-fold domains"/>
    <property type="match status" value="1"/>
</dbReference>
<dbReference type="InterPro" id="IPR036291">
    <property type="entry name" value="NAD(P)-bd_dom_sf"/>
</dbReference>
<evidence type="ECO:0000256" key="8">
    <source>
        <dbReference type="ARBA" id="ARBA00023306"/>
    </source>
</evidence>
<dbReference type="UniPathway" id="UPA00219"/>
<reference evidence="13 14" key="1">
    <citation type="submission" date="2019-03" db="EMBL/GenBank/DDBJ databases">
        <title>Genomic Encyclopedia of Type Strains, Phase IV (KMG-IV): sequencing the most valuable type-strain genomes for metagenomic binning, comparative biology and taxonomic classification.</title>
        <authorList>
            <person name="Goeker M."/>
        </authorList>
    </citation>
    <scope>NUCLEOTIDE SEQUENCE [LARGE SCALE GENOMIC DNA]</scope>
    <source>
        <strain evidence="13 14">DSM 25903</strain>
    </source>
</reference>
<dbReference type="InterPro" id="IPR036615">
    <property type="entry name" value="Mur_ligase_C_dom_sf"/>
</dbReference>
<evidence type="ECO:0000256" key="1">
    <source>
        <dbReference type="ARBA" id="ARBA00004496"/>
    </source>
</evidence>
<keyword evidence="9 10" id="KW-0961">Cell wall biogenesis/degradation</keyword>
<evidence type="ECO:0000256" key="7">
    <source>
        <dbReference type="ARBA" id="ARBA00022840"/>
    </source>
</evidence>
<dbReference type="Proteomes" id="UP000295122">
    <property type="component" value="Unassembled WGS sequence"/>
</dbReference>
<dbReference type="PANTHER" id="PTHR43692:SF1">
    <property type="entry name" value="UDP-N-ACETYLMURAMOYLALANINE--D-GLUTAMATE LIGASE"/>
    <property type="match status" value="1"/>
</dbReference>
<dbReference type="GO" id="GO:0071555">
    <property type="term" value="P:cell wall organization"/>
    <property type="evidence" value="ECO:0007669"/>
    <property type="project" value="UniProtKB-KW"/>
</dbReference>
<keyword evidence="9 10" id="KW-0133">Cell shape</keyword>
<keyword evidence="7 9" id="KW-0067">ATP-binding</keyword>
<comment type="pathway">
    <text evidence="2 9 10">Cell wall biogenesis; peptidoglycan biosynthesis.</text>
</comment>
<evidence type="ECO:0000256" key="9">
    <source>
        <dbReference type="HAMAP-Rule" id="MF_00639"/>
    </source>
</evidence>
<keyword evidence="4 9" id="KW-0436">Ligase</keyword>
<comment type="similarity">
    <text evidence="9">Belongs to the MurCDEF family.</text>
</comment>
<comment type="function">
    <text evidence="9 10">Cell wall formation. Catalyzes the addition of glutamate to the nucleotide precursor UDP-N-acetylmuramoyl-L-alanine (UMA).</text>
</comment>
<keyword evidence="8 9" id="KW-0131">Cell cycle</keyword>
<dbReference type="RefSeq" id="WP_133773413.1">
    <property type="nucleotide sequence ID" value="NZ_SNZR01000015.1"/>
</dbReference>
<gene>
    <name evidence="9" type="primary">murD</name>
    <name evidence="13" type="ORF">EV668_4025</name>
</gene>
<keyword evidence="5 9" id="KW-0132">Cell division</keyword>
<dbReference type="EC" id="6.3.2.9" evidence="9 10"/>
<dbReference type="InterPro" id="IPR018109">
    <property type="entry name" value="Folylpolyglutamate_synth_CS"/>
</dbReference>
<protein>
    <recommendedName>
        <fullName evidence="9 10">UDP-N-acetylmuramoylalanine--D-glutamate ligase</fullName>
        <ecNumber evidence="9 10">6.3.2.9</ecNumber>
    </recommendedName>
    <alternativeName>
        <fullName evidence="9">D-glutamic acid-adding enzyme</fullName>
    </alternativeName>
    <alternativeName>
        <fullName evidence="9">UDP-N-acetylmuramoyl-L-alanyl-D-glutamate synthetase</fullName>
    </alternativeName>
</protein>
<dbReference type="InterPro" id="IPR036565">
    <property type="entry name" value="Mur-like_cat_sf"/>
</dbReference>
<dbReference type="InterPro" id="IPR013221">
    <property type="entry name" value="Mur_ligase_cen"/>
</dbReference>
<dbReference type="GO" id="GO:0005524">
    <property type="term" value="F:ATP binding"/>
    <property type="evidence" value="ECO:0007669"/>
    <property type="project" value="UniProtKB-UniRule"/>
</dbReference>
<dbReference type="OrthoDB" id="9809796at2"/>
<dbReference type="EMBL" id="SNZR01000015">
    <property type="protein sequence ID" value="TDR88155.1"/>
    <property type="molecule type" value="Genomic_DNA"/>
</dbReference>
<dbReference type="NCBIfam" id="TIGR01087">
    <property type="entry name" value="murD"/>
    <property type="match status" value="1"/>
</dbReference>
<feature type="domain" description="Mur ligase C-terminal" evidence="11">
    <location>
        <begin position="343"/>
        <end position="457"/>
    </location>
</feature>
<feature type="binding site" evidence="9">
    <location>
        <begin position="121"/>
        <end position="127"/>
    </location>
    <ligand>
        <name>ATP</name>
        <dbReference type="ChEBI" id="CHEBI:30616"/>
    </ligand>
</feature>
<dbReference type="PROSITE" id="PS01011">
    <property type="entry name" value="FOLYLPOLYGLU_SYNT_1"/>
    <property type="match status" value="1"/>
</dbReference>
<dbReference type="GO" id="GO:0004326">
    <property type="term" value="F:tetrahydrofolylpolyglutamate synthase activity"/>
    <property type="evidence" value="ECO:0007669"/>
    <property type="project" value="InterPro"/>
</dbReference>
<dbReference type="GO" id="GO:0008764">
    <property type="term" value="F:UDP-N-acetylmuramoylalanine-D-glutamate ligase activity"/>
    <property type="evidence" value="ECO:0007669"/>
    <property type="project" value="UniProtKB-UniRule"/>
</dbReference>
<evidence type="ECO:0000256" key="6">
    <source>
        <dbReference type="ARBA" id="ARBA00022741"/>
    </source>
</evidence>
<evidence type="ECO:0000256" key="2">
    <source>
        <dbReference type="ARBA" id="ARBA00004752"/>
    </source>
</evidence>
<keyword evidence="3 9" id="KW-0963">Cytoplasm</keyword>
<dbReference type="SUPFAM" id="SSF53244">
    <property type="entry name" value="MurD-like peptide ligases, peptide-binding domain"/>
    <property type="match status" value="1"/>
</dbReference>
<keyword evidence="14" id="KW-1185">Reference proteome</keyword>
<feature type="domain" description="Mur ligase central" evidence="12">
    <location>
        <begin position="119"/>
        <end position="312"/>
    </location>
</feature>
<proteinExistence type="inferred from homology"/>
<dbReference type="Gene3D" id="3.90.190.20">
    <property type="entry name" value="Mur ligase, C-terminal domain"/>
    <property type="match status" value="1"/>
</dbReference>
<dbReference type="Gene3D" id="3.40.50.720">
    <property type="entry name" value="NAD(P)-binding Rossmann-like Domain"/>
    <property type="match status" value="1"/>
</dbReference>
<dbReference type="SUPFAM" id="SSF53623">
    <property type="entry name" value="MurD-like peptide ligases, catalytic domain"/>
    <property type="match status" value="1"/>
</dbReference>
<dbReference type="GO" id="GO:0008360">
    <property type="term" value="P:regulation of cell shape"/>
    <property type="evidence" value="ECO:0007669"/>
    <property type="project" value="UniProtKB-KW"/>
</dbReference>
<organism evidence="13 14">
    <name type="scientific">Enterovirga rhinocerotis</name>
    <dbReference type="NCBI Taxonomy" id="1339210"/>
    <lineage>
        <taxon>Bacteria</taxon>
        <taxon>Pseudomonadati</taxon>
        <taxon>Pseudomonadota</taxon>
        <taxon>Alphaproteobacteria</taxon>
        <taxon>Hyphomicrobiales</taxon>
        <taxon>Methylobacteriaceae</taxon>
        <taxon>Enterovirga</taxon>
    </lineage>
</organism>
<dbReference type="Gene3D" id="3.40.1190.10">
    <property type="entry name" value="Mur-like, catalytic domain"/>
    <property type="match status" value="1"/>
</dbReference>
<accession>A0A4R7BU97</accession>
<evidence type="ECO:0000256" key="10">
    <source>
        <dbReference type="RuleBase" id="RU003664"/>
    </source>
</evidence>
<evidence type="ECO:0000256" key="5">
    <source>
        <dbReference type="ARBA" id="ARBA00022618"/>
    </source>
</evidence>
<evidence type="ECO:0000259" key="12">
    <source>
        <dbReference type="Pfam" id="PF08245"/>
    </source>
</evidence>
<comment type="caution">
    <text evidence="13">The sequence shown here is derived from an EMBL/GenBank/DDBJ whole genome shotgun (WGS) entry which is preliminary data.</text>
</comment>
<keyword evidence="9 10" id="KW-0573">Peptidoglycan synthesis</keyword>
<sequence length="482" mass="51430">MTPVTTFAGRRVALFGLGGSGLATALALKAGGADVVAYDDSEASREKARAQGIAVADLRAEDWSRFTSLVLAPGVPLTHPAPHWTVGLAKAANVEIIGDIELFCRERAALAPDAPFVAITGTNGKSTTTALVAHILREAGLDVQMGGNIGTAILSLEPPSRERVHVVEMSSFQIDLTPSLAPSVACLLNITPDHLDRHGTMENYAAIKERVVAGSRRAFIGVDDPASAAIYERHSVPRIVQKGWISRTHASAYPVSVERKLDLGVFLDGTRIVLRHRSGSKTDAGLVLCDLAGINSLRGAHNAQNACFAAGVFEALEVVPDYDRTHLRQSIQAALRTFPGLAHRMEEVGRRGETIFVNDSKATNADSTEKALASFERVYWILGGKQKEGGIASLRPYFPRVAKAYLIGEASEAFAATLREEVPHVLCGTLDKAVAAAAADAAAAGEGERVVLLSPACASYDQYRNFEIRGDHFRDLVRALPA</sequence>
<dbReference type="GO" id="GO:0005737">
    <property type="term" value="C:cytoplasm"/>
    <property type="evidence" value="ECO:0007669"/>
    <property type="project" value="UniProtKB-SubCell"/>
</dbReference>
<name>A0A4R7BU97_9HYPH</name>
<evidence type="ECO:0000256" key="4">
    <source>
        <dbReference type="ARBA" id="ARBA00022598"/>
    </source>
</evidence>